<accession>A0A938Y5S1</accession>
<dbReference type="Proteomes" id="UP000663792">
    <property type="component" value="Unassembled WGS sequence"/>
</dbReference>
<dbReference type="PROSITE" id="PS50943">
    <property type="entry name" value="HTH_CROC1"/>
    <property type="match status" value="1"/>
</dbReference>
<dbReference type="AlphaFoldDB" id="A0A938Y5S1"/>
<dbReference type="Pfam" id="PF04542">
    <property type="entry name" value="Sigma70_r2"/>
    <property type="match status" value="1"/>
</dbReference>
<dbReference type="Pfam" id="PF04539">
    <property type="entry name" value="Sigma70_r3"/>
    <property type="match status" value="1"/>
</dbReference>
<evidence type="ECO:0000256" key="2">
    <source>
        <dbReference type="ARBA" id="ARBA00022969"/>
    </source>
</evidence>
<evidence type="ECO:0000256" key="6">
    <source>
        <dbReference type="ARBA" id="ARBA00023163"/>
    </source>
</evidence>
<comment type="similarity">
    <text evidence="1">Belongs to the sigma-70 factor family.</text>
</comment>
<dbReference type="InterPro" id="IPR013324">
    <property type="entry name" value="RNA_pol_sigma_r3/r4-like"/>
</dbReference>
<dbReference type="GO" id="GO:0006352">
    <property type="term" value="P:DNA-templated transcription initiation"/>
    <property type="evidence" value="ECO:0007669"/>
    <property type="project" value="InterPro"/>
</dbReference>
<keyword evidence="6" id="KW-0804">Transcription</keyword>
<dbReference type="PRINTS" id="PR00046">
    <property type="entry name" value="SIGMA70FCT"/>
</dbReference>
<dbReference type="InterPro" id="IPR007624">
    <property type="entry name" value="RNA_pol_sigma70_r3"/>
</dbReference>
<evidence type="ECO:0000313" key="8">
    <source>
        <dbReference type="EMBL" id="MBM9466546.1"/>
    </source>
</evidence>
<dbReference type="GO" id="GO:0016987">
    <property type="term" value="F:sigma factor activity"/>
    <property type="evidence" value="ECO:0007669"/>
    <property type="project" value="UniProtKB-KW"/>
</dbReference>
<keyword evidence="4" id="KW-0731">Sigma factor</keyword>
<evidence type="ECO:0000256" key="4">
    <source>
        <dbReference type="ARBA" id="ARBA00023082"/>
    </source>
</evidence>
<dbReference type="InterPro" id="IPR001387">
    <property type="entry name" value="Cro/C1-type_HTH"/>
</dbReference>
<dbReference type="GO" id="GO:0003677">
    <property type="term" value="F:DNA binding"/>
    <property type="evidence" value="ECO:0007669"/>
    <property type="project" value="UniProtKB-KW"/>
</dbReference>
<dbReference type="InterPro" id="IPR014284">
    <property type="entry name" value="RNA_pol_sigma-70_dom"/>
</dbReference>
<sequence length="257" mass="29301">MSRPARIASAPSPERAKEMTALLEGLVDCDDPAERRRRRSVVVNEYLPVARSIAARYRGRGVERGDLEQLAALGLVKAVSRWIPGHADDFLQFAVPTISGEIKRYFRDHSWLVRPPRRIQEHRVAIKDVEHQFWQQHGRQPTDTEVARLTELSHEEVSESRSSVAVCRPPSLDADSGPGWVLAQTSGEVDSELEQVENRLAVERLLETLTETERRVVHLRFECGWSQSKIAEEVGVSQMQISRWLRAIARKLRATWN</sequence>
<dbReference type="RefSeq" id="WP_205259507.1">
    <property type="nucleotide sequence ID" value="NZ_JAERWK010000006.1"/>
</dbReference>
<reference evidence="8" key="1">
    <citation type="submission" date="2021-01" db="EMBL/GenBank/DDBJ databases">
        <title>YIM 132084 draft genome.</title>
        <authorList>
            <person name="An D."/>
        </authorList>
    </citation>
    <scope>NUCLEOTIDE SEQUENCE</scope>
    <source>
        <strain evidence="8">YIM 132084</strain>
    </source>
</reference>
<name>A0A938Y5S1_9ACTN</name>
<proteinExistence type="inferred from homology"/>
<feature type="domain" description="HTH cro/C1-type" evidence="7">
    <location>
        <begin position="216"/>
        <end position="246"/>
    </location>
</feature>
<evidence type="ECO:0000256" key="3">
    <source>
        <dbReference type="ARBA" id="ARBA00023015"/>
    </source>
</evidence>
<dbReference type="Gene3D" id="1.10.10.10">
    <property type="entry name" value="Winged helix-like DNA-binding domain superfamily/Winged helix DNA-binding domain"/>
    <property type="match status" value="2"/>
</dbReference>
<dbReference type="PANTHER" id="PTHR30385">
    <property type="entry name" value="SIGMA FACTOR F FLAGELLAR"/>
    <property type="match status" value="1"/>
</dbReference>
<dbReference type="PANTHER" id="PTHR30385:SF4">
    <property type="entry name" value="RNA POLYMERASE SIGMA-E FACTOR"/>
    <property type="match status" value="1"/>
</dbReference>
<dbReference type="SUPFAM" id="SSF88659">
    <property type="entry name" value="Sigma3 and sigma4 domains of RNA polymerase sigma factors"/>
    <property type="match status" value="2"/>
</dbReference>
<keyword evidence="3" id="KW-0805">Transcription regulation</keyword>
<protein>
    <submittedName>
        <fullName evidence="8">Sigma-70 family RNA polymerase sigma factor</fullName>
    </submittedName>
</protein>
<dbReference type="CDD" id="cd06171">
    <property type="entry name" value="Sigma70_r4"/>
    <property type="match status" value="1"/>
</dbReference>
<dbReference type="GO" id="GO:0030435">
    <property type="term" value="P:sporulation resulting in formation of a cellular spore"/>
    <property type="evidence" value="ECO:0007669"/>
    <property type="project" value="UniProtKB-KW"/>
</dbReference>
<evidence type="ECO:0000259" key="7">
    <source>
        <dbReference type="PROSITE" id="PS50943"/>
    </source>
</evidence>
<comment type="caution">
    <text evidence="8">The sequence shown here is derived from an EMBL/GenBank/DDBJ whole genome shotgun (WGS) entry which is preliminary data.</text>
</comment>
<evidence type="ECO:0000313" key="9">
    <source>
        <dbReference type="Proteomes" id="UP000663792"/>
    </source>
</evidence>
<dbReference type="InterPro" id="IPR007630">
    <property type="entry name" value="RNA_pol_sigma70_r4"/>
</dbReference>
<dbReference type="InterPro" id="IPR000943">
    <property type="entry name" value="RNA_pol_sigma70"/>
</dbReference>
<keyword evidence="9" id="KW-1185">Reference proteome</keyword>
<evidence type="ECO:0000256" key="5">
    <source>
        <dbReference type="ARBA" id="ARBA00023125"/>
    </source>
</evidence>
<dbReference type="Gene3D" id="1.20.120.1810">
    <property type="match status" value="1"/>
</dbReference>
<organism evidence="8 9">
    <name type="scientific">Nakamurella leprariae</name>
    <dbReference type="NCBI Taxonomy" id="2803911"/>
    <lineage>
        <taxon>Bacteria</taxon>
        <taxon>Bacillati</taxon>
        <taxon>Actinomycetota</taxon>
        <taxon>Actinomycetes</taxon>
        <taxon>Nakamurellales</taxon>
        <taxon>Nakamurellaceae</taxon>
        <taxon>Nakamurella</taxon>
    </lineage>
</organism>
<dbReference type="InterPro" id="IPR007627">
    <property type="entry name" value="RNA_pol_sigma70_r2"/>
</dbReference>
<dbReference type="InterPro" id="IPR036388">
    <property type="entry name" value="WH-like_DNA-bd_sf"/>
</dbReference>
<keyword evidence="5" id="KW-0238">DNA-binding</keyword>
<dbReference type="SUPFAM" id="SSF88946">
    <property type="entry name" value="Sigma2 domain of RNA polymerase sigma factors"/>
    <property type="match status" value="1"/>
</dbReference>
<dbReference type="InterPro" id="IPR013325">
    <property type="entry name" value="RNA_pol_sigma_r2"/>
</dbReference>
<dbReference type="EMBL" id="JAERWK010000006">
    <property type="protein sequence ID" value="MBM9466546.1"/>
    <property type="molecule type" value="Genomic_DNA"/>
</dbReference>
<dbReference type="NCBIfam" id="TIGR02937">
    <property type="entry name" value="sigma70-ECF"/>
    <property type="match status" value="1"/>
</dbReference>
<keyword evidence="2" id="KW-0749">Sporulation</keyword>
<dbReference type="Pfam" id="PF04545">
    <property type="entry name" value="Sigma70_r4"/>
    <property type="match status" value="1"/>
</dbReference>
<evidence type="ECO:0000256" key="1">
    <source>
        <dbReference type="ARBA" id="ARBA00007788"/>
    </source>
</evidence>
<gene>
    <name evidence="8" type="ORF">JL106_04525</name>
</gene>